<evidence type="ECO:0000256" key="5">
    <source>
        <dbReference type="ARBA" id="ARBA00022833"/>
    </source>
</evidence>
<keyword evidence="10" id="KW-1185">Reference proteome</keyword>
<dbReference type="GO" id="GO:0005634">
    <property type="term" value="C:nucleus"/>
    <property type="evidence" value="ECO:0007669"/>
    <property type="project" value="UniProtKB-SubCell"/>
</dbReference>
<dbReference type="InterPro" id="IPR003604">
    <property type="entry name" value="Matrin/U1-like-C_Znf_C2H2"/>
</dbReference>
<dbReference type="SUPFAM" id="SSF57667">
    <property type="entry name" value="beta-beta-alpha zinc fingers"/>
    <property type="match status" value="2"/>
</dbReference>
<dbReference type="InParanoid" id="B9SJB7"/>
<feature type="domain" description="U1-type" evidence="8">
    <location>
        <begin position="34"/>
        <end position="68"/>
    </location>
</feature>
<dbReference type="PANTHER" id="PTHR46144:SF6">
    <property type="entry name" value="C2H2-TYPE DOMAIN-CONTAINING PROTEIN"/>
    <property type="match status" value="1"/>
</dbReference>
<keyword evidence="6" id="KW-0539">Nucleus</keyword>
<comment type="subcellular location">
    <subcellularLocation>
        <location evidence="1">Nucleus</location>
    </subcellularLocation>
</comment>
<dbReference type="Pfam" id="PF12874">
    <property type="entry name" value="zf-met"/>
    <property type="match status" value="2"/>
</dbReference>
<keyword evidence="2" id="KW-0479">Metal-binding</keyword>
<keyword evidence="5" id="KW-0862">Zinc</keyword>
<reference evidence="10" key="1">
    <citation type="journal article" date="2010" name="Nat. Biotechnol.">
        <title>Draft genome sequence of the oilseed species Ricinus communis.</title>
        <authorList>
            <person name="Chan A.P."/>
            <person name="Crabtree J."/>
            <person name="Zhao Q."/>
            <person name="Lorenzi H."/>
            <person name="Orvis J."/>
            <person name="Puiu D."/>
            <person name="Melake-Berhan A."/>
            <person name="Jones K.M."/>
            <person name="Redman J."/>
            <person name="Chen G."/>
            <person name="Cahoon E.B."/>
            <person name="Gedil M."/>
            <person name="Stanke M."/>
            <person name="Haas B.J."/>
            <person name="Wortman J.R."/>
            <person name="Fraser-Liggett C.M."/>
            <person name="Ravel J."/>
            <person name="Rabinowicz P.D."/>
        </authorList>
    </citation>
    <scope>NUCLEOTIDE SEQUENCE [LARGE SCALE GENOMIC DNA]</scope>
    <source>
        <strain evidence="10">cv. Hale</strain>
    </source>
</reference>
<organism evidence="9 10">
    <name type="scientific">Ricinus communis</name>
    <name type="common">Castor bean</name>
    <dbReference type="NCBI Taxonomy" id="3988"/>
    <lineage>
        <taxon>Eukaryota</taxon>
        <taxon>Viridiplantae</taxon>
        <taxon>Streptophyta</taxon>
        <taxon>Embryophyta</taxon>
        <taxon>Tracheophyta</taxon>
        <taxon>Spermatophyta</taxon>
        <taxon>Magnoliopsida</taxon>
        <taxon>eudicotyledons</taxon>
        <taxon>Gunneridae</taxon>
        <taxon>Pentapetalae</taxon>
        <taxon>rosids</taxon>
        <taxon>fabids</taxon>
        <taxon>Malpighiales</taxon>
        <taxon>Euphorbiaceae</taxon>
        <taxon>Acalyphoideae</taxon>
        <taxon>Acalypheae</taxon>
        <taxon>Ricinus</taxon>
    </lineage>
</organism>
<evidence type="ECO:0000256" key="7">
    <source>
        <dbReference type="SAM" id="MobiDB-lite"/>
    </source>
</evidence>
<name>B9SJB7_RICCO</name>
<evidence type="ECO:0000256" key="6">
    <source>
        <dbReference type="ARBA" id="ARBA00023242"/>
    </source>
</evidence>
<gene>
    <name evidence="9" type="ORF">RCOM_0524640</name>
</gene>
<evidence type="ECO:0000256" key="1">
    <source>
        <dbReference type="ARBA" id="ARBA00004123"/>
    </source>
</evidence>
<dbReference type="InterPro" id="IPR051868">
    <property type="entry name" value="ZN346_ZMAT4"/>
</dbReference>
<dbReference type="InterPro" id="IPR036236">
    <property type="entry name" value="Znf_C2H2_sf"/>
</dbReference>
<dbReference type="AlphaFoldDB" id="B9SJB7"/>
<dbReference type="eggNOG" id="ENOG502RZ9K">
    <property type="taxonomic scope" value="Eukaryota"/>
</dbReference>
<dbReference type="GO" id="GO:0003676">
    <property type="term" value="F:nucleic acid binding"/>
    <property type="evidence" value="ECO:0007669"/>
    <property type="project" value="InterPro"/>
</dbReference>
<keyword evidence="4" id="KW-0863">Zinc-finger</keyword>
<keyword evidence="3" id="KW-0677">Repeat</keyword>
<evidence type="ECO:0000256" key="3">
    <source>
        <dbReference type="ARBA" id="ARBA00022737"/>
    </source>
</evidence>
<feature type="domain" description="U1-type" evidence="8">
    <location>
        <begin position="129"/>
        <end position="163"/>
    </location>
</feature>
<feature type="region of interest" description="Disordered" evidence="7">
    <location>
        <begin position="85"/>
        <end position="105"/>
    </location>
</feature>
<sequence>MALAQSGTSAWTNFTFQIQGNGILNKRQKKIKVVQSAYCEVCKVDCNSKEVLDQHKLGKKHKKNVERLQQALVGPSASYGTHNPVIGPQQNPEKHNTGSVQRSKKKVAVPLEDLETKRRKIVEGGAAQEAVRVCAICNVVCNSDNVYNYHLAGRKHAAMLKKHGVKMVAAT</sequence>
<evidence type="ECO:0000313" key="10">
    <source>
        <dbReference type="Proteomes" id="UP000008311"/>
    </source>
</evidence>
<dbReference type="Proteomes" id="UP000008311">
    <property type="component" value="Unassembled WGS sequence"/>
</dbReference>
<dbReference type="PANTHER" id="PTHR46144">
    <property type="entry name" value="ZINC FINGER PROTEIN 385B-LIKE"/>
    <property type="match status" value="1"/>
</dbReference>
<evidence type="ECO:0000256" key="2">
    <source>
        <dbReference type="ARBA" id="ARBA00022723"/>
    </source>
</evidence>
<accession>B9SJB7</accession>
<dbReference type="GO" id="GO:0008270">
    <property type="term" value="F:zinc ion binding"/>
    <property type="evidence" value="ECO:0007669"/>
    <property type="project" value="UniProtKB-KW"/>
</dbReference>
<evidence type="ECO:0000256" key="4">
    <source>
        <dbReference type="ARBA" id="ARBA00022771"/>
    </source>
</evidence>
<dbReference type="Gene3D" id="3.30.160.60">
    <property type="entry name" value="Classic Zinc Finger"/>
    <property type="match status" value="2"/>
</dbReference>
<dbReference type="EMBL" id="EQ973983">
    <property type="protein sequence ID" value="EEF36280.1"/>
    <property type="molecule type" value="Genomic_DNA"/>
</dbReference>
<protein>
    <recommendedName>
        <fullName evidence="8">U1-type domain-containing protein</fullName>
    </recommendedName>
</protein>
<proteinExistence type="predicted"/>
<evidence type="ECO:0000259" key="8">
    <source>
        <dbReference type="SMART" id="SM00451"/>
    </source>
</evidence>
<evidence type="ECO:0000313" key="9">
    <source>
        <dbReference type="EMBL" id="EEF36280.1"/>
    </source>
</evidence>
<dbReference type="SMART" id="SM00451">
    <property type="entry name" value="ZnF_U1"/>
    <property type="match status" value="2"/>
</dbReference>
<dbReference type="InterPro" id="IPR013087">
    <property type="entry name" value="Znf_C2H2_type"/>
</dbReference>
<dbReference type="STRING" id="3988.B9SJB7"/>